<sequence length="80" mass="8812">MPEKRKTKTKLRISAIEALALTARIDIAAKEGNMLSLMMPNGKPLGDCTRKDLTEIARAIEDAGPELDRLKAFFSAQRPS</sequence>
<dbReference type="AlphaFoldDB" id="A0A973WVF1"/>
<organism evidence="1">
    <name type="scientific">Bradyrhizobium quebecense</name>
    <dbReference type="NCBI Taxonomy" id="2748629"/>
    <lineage>
        <taxon>Bacteria</taxon>
        <taxon>Pseudomonadati</taxon>
        <taxon>Pseudomonadota</taxon>
        <taxon>Alphaproteobacteria</taxon>
        <taxon>Hyphomicrobiales</taxon>
        <taxon>Nitrobacteraceae</taxon>
        <taxon>Bradyrhizobium</taxon>
    </lineage>
</organism>
<reference evidence="1" key="1">
    <citation type="submission" date="2020-06" db="EMBL/GenBank/DDBJ databases">
        <title>Whole Genome Sequence of Bradyrhizobium sp. Strain 66S1MB.</title>
        <authorList>
            <person name="Bromfield E."/>
            <person name="Cloutier S."/>
        </authorList>
    </citation>
    <scope>NUCLEOTIDE SEQUENCE</scope>
    <source>
        <strain evidence="1">66S1MB</strain>
    </source>
</reference>
<name>A0A973WVF1_9BRAD</name>
<protein>
    <submittedName>
        <fullName evidence="1">Uncharacterized protein</fullName>
    </submittedName>
</protein>
<evidence type="ECO:0000313" key="1">
    <source>
        <dbReference type="EMBL" id="NVL11722.1"/>
    </source>
</evidence>
<gene>
    <name evidence="1" type="ORF">HU230_39940</name>
</gene>
<dbReference type="EMBL" id="JABWSX010000001">
    <property type="protein sequence ID" value="NVL11722.1"/>
    <property type="molecule type" value="Genomic_DNA"/>
</dbReference>
<dbReference type="RefSeq" id="WP_176534602.1">
    <property type="nucleotide sequence ID" value="NZ_CP088022.1"/>
</dbReference>
<accession>A0A973WVF1</accession>
<comment type="caution">
    <text evidence="1">The sequence shown here is derived from an EMBL/GenBank/DDBJ whole genome shotgun (WGS) entry which is preliminary data.</text>
</comment>
<proteinExistence type="predicted"/>